<evidence type="ECO:0000313" key="14">
    <source>
        <dbReference type="EMBL" id="MDE4908947.1"/>
    </source>
</evidence>
<dbReference type="GO" id="GO:0003677">
    <property type="term" value="F:DNA binding"/>
    <property type="evidence" value="ECO:0007669"/>
    <property type="project" value="UniProtKB-KW"/>
</dbReference>
<evidence type="ECO:0000256" key="4">
    <source>
        <dbReference type="ARBA" id="ARBA00022763"/>
    </source>
</evidence>
<evidence type="ECO:0000259" key="13">
    <source>
        <dbReference type="PROSITE" id="PS51193"/>
    </source>
</evidence>
<accession>A0A9Q4KVD7</accession>
<dbReference type="AlphaFoldDB" id="A0A9Q4KVD7"/>
<keyword evidence="11" id="KW-0234">DNA repair</keyword>
<comment type="caution">
    <text evidence="14">The sequence shown here is derived from an EMBL/GenBank/DDBJ whole genome shotgun (WGS) entry which is preliminary data.</text>
</comment>
<dbReference type="Pfam" id="PF13307">
    <property type="entry name" value="Helicase_C_2"/>
    <property type="match status" value="1"/>
</dbReference>
<evidence type="ECO:0000256" key="1">
    <source>
        <dbReference type="ARBA" id="ARBA00022485"/>
    </source>
</evidence>
<dbReference type="GO" id="GO:0043139">
    <property type="term" value="F:5'-3' DNA helicase activity"/>
    <property type="evidence" value="ECO:0007669"/>
    <property type="project" value="UniProtKB-EC"/>
</dbReference>
<dbReference type="PROSITE" id="PS51193">
    <property type="entry name" value="HELICASE_ATP_BIND_2"/>
    <property type="match status" value="1"/>
</dbReference>
<evidence type="ECO:0000256" key="5">
    <source>
        <dbReference type="ARBA" id="ARBA00022801"/>
    </source>
</evidence>
<evidence type="ECO:0000256" key="2">
    <source>
        <dbReference type="ARBA" id="ARBA00022723"/>
    </source>
</evidence>
<sequence length="668" mass="75412">MGVVRGDYFPYGSYRPHQEDMLDMAADCAREGGIGMIDAPTGSGKSSVVSALLEEANGRKVIVAVRTVSQLNTFMRELELVRKKQPKLRYAYLVGKRQMCPMGGEGDTYRICEGLKAFSSSLMRERARKGAHVPANDKIISEQIRLQDMEHPLLCPYFIRSRVFVEGADGLRMVPSATLKTRGDQVARTKVNPDRLHEFSKGLCPYEVMLQAARDADVILLNFHHLFNTEIRDQLYLSLGIEAENALLLVDEAHNCGDTVESIQSVTLIRGSLDLGMTELGRMRGRVAGADALLNMLPRVGQFMDSLQRSFKEEDWFDPSNFVRFVLTGSLYQRIDDIVDDLLRAEETYHEAQKQAGDFKESAVERLTAFFYRIMRALDDPAFLTLYRKKGDEISLQVRNIDPSSTMKDIASYHACAIFISGTLSPVEQYRRLYFEDLPVKTLTLPNAFPEENRALFCAQDVTSTYRMRRDAGNTGRIEEYIRSFAALHGSLAVYFPSYELLDRFTAGLPSRLYHKKVYIESSSSSDAANDLREFMSLPSRGEYGILFGVCGGKWSEGLDYRGELLSGALVFGLPLAPFSEVRRMTNQYFKNKFGREGEFISYTMPAINRVLQALGRVLRTPEDRGVLLIGESRFFESEVHGGLPPWMQEEMIPCTISSFADEAKGWR</sequence>
<dbReference type="SUPFAM" id="SSF52540">
    <property type="entry name" value="P-loop containing nucleoside triphosphate hydrolases"/>
    <property type="match status" value="2"/>
</dbReference>
<evidence type="ECO:0000256" key="10">
    <source>
        <dbReference type="ARBA" id="ARBA00023125"/>
    </source>
</evidence>
<keyword evidence="10" id="KW-0238">DNA-binding</keyword>
<reference evidence="14" key="1">
    <citation type="submission" date="2022-01" db="EMBL/GenBank/DDBJ databases">
        <title>Draft genome of Methanogenium marinum DSM 15558.</title>
        <authorList>
            <person name="Chen S.-C."/>
            <person name="You Y.-T."/>
        </authorList>
    </citation>
    <scope>NUCLEOTIDE SEQUENCE</scope>
    <source>
        <strain evidence="14">DSM 15558</strain>
    </source>
</reference>
<dbReference type="PANTHER" id="PTHR11472:SF34">
    <property type="entry name" value="REGULATOR OF TELOMERE ELONGATION HELICASE 1"/>
    <property type="match status" value="1"/>
</dbReference>
<dbReference type="InterPro" id="IPR006554">
    <property type="entry name" value="Helicase-like_DEXD_c2"/>
</dbReference>
<dbReference type="PANTHER" id="PTHR11472">
    <property type="entry name" value="DNA REPAIR DEAD HELICASE RAD3/XP-D SUBFAMILY MEMBER"/>
    <property type="match status" value="1"/>
</dbReference>
<evidence type="ECO:0000256" key="12">
    <source>
        <dbReference type="ARBA" id="ARBA00023235"/>
    </source>
</evidence>
<evidence type="ECO:0000256" key="3">
    <source>
        <dbReference type="ARBA" id="ARBA00022741"/>
    </source>
</evidence>
<keyword evidence="9" id="KW-0411">Iron-sulfur</keyword>
<feature type="domain" description="Helicase ATP-binding" evidence="13">
    <location>
        <begin position="4"/>
        <end position="297"/>
    </location>
</feature>
<evidence type="ECO:0000313" key="15">
    <source>
        <dbReference type="Proteomes" id="UP001143747"/>
    </source>
</evidence>
<dbReference type="InterPro" id="IPR027417">
    <property type="entry name" value="P-loop_NTPase"/>
</dbReference>
<keyword evidence="12" id="KW-0413">Isomerase</keyword>
<evidence type="ECO:0000256" key="6">
    <source>
        <dbReference type="ARBA" id="ARBA00022806"/>
    </source>
</evidence>
<keyword evidence="6 14" id="KW-0347">Helicase</keyword>
<keyword evidence="7" id="KW-0067">ATP-binding</keyword>
<keyword evidence="5" id="KW-0378">Hydrolase</keyword>
<proteinExistence type="predicted"/>
<dbReference type="InterPro" id="IPR006555">
    <property type="entry name" value="ATP-dep_Helicase_C"/>
</dbReference>
<name>A0A9Q4KVD7_9EURY</name>
<dbReference type="SMART" id="SM00488">
    <property type="entry name" value="DEXDc2"/>
    <property type="match status" value="1"/>
</dbReference>
<evidence type="ECO:0000256" key="7">
    <source>
        <dbReference type="ARBA" id="ARBA00022840"/>
    </source>
</evidence>
<keyword evidence="4" id="KW-0227">DNA damage</keyword>
<dbReference type="GO" id="GO:0005524">
    <property type="term" value="F:ATP binding"/>
    <property type="evidence" value="ECO:0007669"/>
    <property type="project" value="UniProtKB-KW"/>
</dbReference>
<keyword evidence="2" id="KW-0479">Metal-binding</keyword>
<evidence type="ECO:0000256" key="8">
    <source>
        <dbReference type="ARBA" id="ARBA00023004"/>
    </source>
</evidence>
<dbReference type="RefSeq" id="WP_274925557.1">
    <property type="nucleotide sequence ID" value="NZ_JAKELO010000002.1"/>
</dbReference>
<gene>
    <name evidence="14" type="ORF">L0665_10045</name>
</gene>
<evidence type="ECO:0000256" key="11">
    <source>
        <dbReference type="ARBA" id="ARBA00023204"/>
    </source>
</evidence>
<dbReference type="EMBL" id="JAKELO010000002">
    <property type="protein sequence ID" value="MDE4908947.1"/>
    <property type="molecule type" value="Genomic_DNA"/>
</dbReference>
<keyword evidence="3" id="KW-0547">Nucleotide-binding</keyword>
<protein>
    <submittedName>
        <fullName evidence="14">ATP-dependent DNA helicase</fullName>
    </submittedName>
</protein>
<dbReference type="Pfam" id="PF06733">
    <property type="entry name" value="DEAD_2"/>
    <property type="match status" value="1"/>
</dbReference>
<keyword evidence="1" id="KW-0004">4Fe-4S</keyword>
<keyword evidence="15" id="KW-1185">Reference proteome</keyword>
<dbReference type="Gene3D" id="3.40.50.300">
    <property type="entry name" value="P-loop containing nucleotide triphosphate hydrolases"/>
    <property type="match status" value="2"/>
</dbReference>
<dbReference type="InterPro" id="IPR045028">
    <property type="entry name" value="DinG/Rad3-like"/>
</dbReference>
<dbReference type="GO" id="GO:0046872">
    <property type="term" value="F:metal ion binding"/>
    <property type="evidence" value="ECO:0007669"/>
    <property type="project" value="UniProtKB-KW"/>
</dbReference>
<dbReference type="Proteomes" id="UP001143747">
    <property type="component" value="Unassembled WGS sequence"/>
</dbReference>
<dbReference type="InterPro" id="IPR010614">
    <property type="entry name" value="RAD3-like_helicase_DEAD"/>
</dbReference>
<organism evidence="14 15">
    <name type="scientific">Methanogenium marinum</name>
    <dbReference type="NCBI Taxonomy" id="348610"/>
    <lineage>
        <taxon>Archaea</taxon>
        <taxon>Methanobacteriati</taxon>
        <taxon>Methanobacteriota</taxon>
        <taxon>Stenosarchaea group</taxon>
        <taxon>Methanomicrobia</taxon>
        <taxon>Methanomicrobiales</taxon>
        <taxon>Methanomicrobiaceae</taxon>
        <taxon>Methanogenium</taxon>
    </lineage>
</organism>
<dbReference type="GO" id="GO:0006281">
    <property type="term" value="P:DNA repair"/>
    <property type="evidence" value="ECO:0007669"/>
    <property type="project" value="UniProtKB-KW"/>
</dbReference>
<dbReference type="SMART" id="SM00491">
    <property type="entry name" value="HELICc2"/>
    <property type="match status" value="1"/>
</dbReference>
<keyword evidence="8" id="KW-0408">Iron</keyword>
<dbReference type="GO" id="GO:0051539">
    <property type="term" value="F:4 iron, 4 sulfur cluster binding"/>
    <property type="evidence" value="ECO:0007669"/>
    <property type="project" value="UniProtKB-KW"/>
</dbReference>
<dbReference type="InterPro" id="IPR014013">
    <property type="entry name" value="Helic_SF1/SF2_ATP-bd_DinG/Rad3"/>
</dbReference>
<evidence type="ECO:0000256" key="9">
    <source>
        <dbReference type="ARBA" id="ARBA00023014"/>
    </source>
</evidence>
<dbReference type="GO" id="GO:0016818">
    <property type="term" value="F:hydrolase activity, acting on acid anhydrides, in phosphorus-containing anhydrides"/>
    <property type="evidence" value="ECO:0007669"/>
    <property type="project" value="InterPro"/>
</dbReference>